<feature type="region of interest" description="Disordered" evidence="8">
    <location>
        <begin position="403"/>
        <end position="422"/>
    </location>
</feature>
<dbReference type="AlphaFoldDB" id="A0A2J6T4A5"/>
<dbReference type="PANTHER" id="PTHR40626:SF7">
    <property type="entry name" value="TRANSCRIPTION FACTOR, PUTATIVE (AFU_ORTHOLOGUE AFUA_1G04110)-RELATED"/>
    <property type="match status" value="1"/>
</dbReference>
<dbReference type="PROSITE" id="PS00028">
    <property type="entry name" value="ZINC_FINGER_C2H2_1"/>
    <property type="match status" value="2"/>
</dbReference>
<dbReference type="InterPro" id="IPR013087">
    <property type="entry name" value="Znf_C2H2_type"/>
</dbReference>
<evidence type="ECO:0000313" key="10">
    <source>
        <dbReference type="EMBL" id="PMD57847.1"/>
    </source>
</evidence>
<keyword evidence="5" id="KW-0862">Zinc</keyword>
<dbReference type="EMBL" id="KZ613843">
    <property type="protein sequence ID" value="PMD57847.1"/>
    <property type="molecule type" value="Genomic_DNA"/>
</dbReference>
<dbReference type="OrthoDB" id="10018191at2759"/>
<dbReference type="InParanoid" id="A0A2J6T4A5"/>
<comment type="subcellular location">
    <subcellularLocation>
        <location evidence="1">Nucleus</location>
    </subcellularLocation>
</comment>
<evidence type="ECO:0000256" key="6">
    <source>
        <dbReference type="ARBA" id="ARBA00023242"/>
    </source>
</evidence>
<dbReference type="STRING" id="1095630.A0A2J6T4A5"/>
<feature type="compositionally biased region" description="Polar residues" evidence="8">
    <location>
        <begin position="106"/>
        <end position="124"/>
    </location>
</feature>
<dbReference type="PROSITE" id="PS50157">
    <property type="entry name" value="ZINC_FINGER_C2H2_2"/>
    <property type="match status" value="2"/>
</dbReference>
<dbReference type="GO" id="GO:0005634">
    <property type="term" value="C:nucleus"/>
    <property type="evidence" value="ECO:0007669"/>
    <property type="project" value="UniProtKB-SubCell"/>
</dbReference>
<dbReference type="GO" id="GO:0008270">
    <property type="term" value="F:zinc ion binding"/>
    <property type="evidence" value="ECO:0007669"/>
    <property type="project" value="UniProtKB-KW"/>
</dbReference>
<dbReference type="FunFam" id="3.30.160.60:FF:002343">
    <property type="entry name" value="Zinc finger protein 33A"/>
    <property type="match status" value="1"/>
</dbReference>
<evidence type="ECO:0000313" key="11">
    <source>
        <dbReference type="Proteomes" id="UP000235371"/>
    </source>
</evidence>
<dbReference type="RefSeq" id="XP_024734751.1">
    <property type="nucleotide sequence ID" value="XM_024871387.1"/>
</dbReference>
<feature type="region of interest" description="Disordered" evidence="8">
    <location>
        <begin position="93"/>
        <end position="132"/>
    </location>
</feature>
<dbReference type="Gene3D" id="3.30.160.60">
    <property type="entry name" value="Classic Zinc Finger"/>
    <property type="match status" value="2"/>
</dbReference>
<evidence type="ECO:0000256" key="8">
    <source>
        <dbReference type="SAM" id="MobiDB-lite"/>
    </source>
</evidence>
<name>A0A2J6T4A5_9HELO</name>
<protein>
    <recommendedName>
        <fullName evidence="9">C2H2-type domain-containing protein</fullName>
    </recommendedName>
</protein>
<dbReference type="GeneID" id="36579469"/>
<dbReference type="SUPFAM" id="SSF57667">
    <property type="entry name" value="beta-beta-alpha zinc fingers"/>
    <property type="match status" value="1"/>
</dbReference>
<sequence length="956" mass="105904">MPISPVQDRHRGLLPKKCRYCERRFSKAEHLKRHQRSHTGERPYTCPRCNKSFSRSDVLIRHLKNHPQIPGEEIEKSSSEGDFIEVSGVAATAPNGQVVPPGLNEPSAQDVQRQSQQEPLNSPSVIDPALEDSIPDHVENSSSHTLPSGLDHLALLASQRKWGNRAMDATMPDAGGSTLPEMGAAQDWNLDISGRNHHPDVTYEPPPVPSEPNFQTIGASPNTASRYNFGTDLYSGRINGIISPGMGGIGPDGSIMPQDLQTWFDQFDLESHLQPGAMQTFGGSTDGMPREDRRPSMLTPEEQQSIRNPSSPSVLIPTERFAKVERCWPNRYSNPLRLMPTLWWDAALKPEDNLFSNGNLSPEAMEQNRQCGSRWGLDEDCRERLQRMFVTVNSMGIDRGTAAFTSPENFSTPSEGRSADRAESVNNDIVPTSFPPAEIFDIGLDLYFRQFHPLMPFIHTPTFCPKTAPTSVLFIMCLIGLTILQTKGATAFVRQTFSKALEQVCNELMSPPQPRGDGTRLEQLCSLASAVLILNLSEMTGEKSHPTQCQMIYTNVITTAQSNGLFCAHDGQPLNDELFNQIPDLETRWKAWSRIECAKRLIVCLTMVDTWYSAVLHTSPIMRTDDIQIILPCDAALFQAPTAMKWAQLISKGHQCCMPSVGLFSDRMSLPELNLTIDPLGMNGILSMARMRISEDFHRLLSGTNVRASQQSFVPCKTYEADPRAKQTSYLAVQIIKVYGGILANMNPNCFILWHNMCIMLTADIRLFEIGAGCAGAATARQALDDIAIWTQTPSARRACLHAAQTFKLMSNRRASDGDPFHASAGLFISALLLGLYVFMIPPNPEPQSHHSTHPISPGFDLIDDVDWDIVGSEGLSDETVNLPADNAAVNFIRNGGGICFDGVVHSPGYEAARRILLDYARLLEDIGRWRVRINQLSRVLRIMSDALVDVEMSGQ</sequence>
<keyword evidence="3" id="KW-0677">Repeat</keyword>
<dbReference type="InterPro" id="IPR036236">
    <property type="entry name" value="Znf_C2H2_sf"/>
</dbReference>
<reference evidence="10 11" key="1">
    <citation type="submission" date="2016-04" db="EMBL/GenBank/DDBJ databases">
        <title>A degradative enzymes factory behind the ericoid mycorrhizal symbiosis.</title>
        <authorList>
            <consortium name="DOE Joint Genome Institute"/>
            <person name="Martino E."/>
            <person name="Morin E."/>
            <person name="Grelet G."/>
            <person name="Kuo A."/>
            <person name="Kohler A."/>
            <person name="Daghino S."/>
            <person name="Barry K."/>
            <person name="Choi C."/>
            <person name="Cichocki N."/>
            <person name="Clum A."/>
            <person name="Copeland A."/>
            <person name="Hainaut M."/>
            <person name="Haridas S."/>
            <person name="Labutti K."/>
            <person name="Lindquist E."/>
            <person name="Lipzen A."/>
            <person name="Khouja H.-R."/>
            <person name="Murat C."/>
            <person name="Ohm R."/>
            <person name="Olson A."/>
            <person name="Spatafora J."/>
            <person name="Veneault-Fourrey C."/>
            <person name="Henrissat B."/>
            <person name="Grigoriev I."/>
            <person name="Martin F."/>
            <person name="Perotto S."/>
        </authorList>
    </citation>
    <scope>NUCLEOTIDE SEQUENCE [LARGE SCALE GENOMIC DNA]</scope>
    <source>
        <strain evidence="10 11">E</strain>
    </source>
</reference>
<dbReference type="SMART" id="SM00355">
    <property type="entry name" value="ZnF_C2H2"/>
    <property type="match status" value="2"/>
</dbReference>
<evidence type="ECO:0000256" key="4">
    <source>
        <dbReference type="ARBA" id="ARBA00022771"/>
    </source>
</evidence>
<dbReference type="GO" id="GO:0006351">
    <property type="term" value="P:DNA-templated transcription"/>
    <property type="evidence" value="ECO:0007669"/>
    <property type="project" value="InterPro"/>
</dbReference>
<dbReference type="GO" id="GO:0000978">
    <property type="term" value="F:RNA polymerase II cis-regulatory region sequence-specific DNA binding"/>
    <property type="evidence" value="ECO:0007669"/>
    <property type="project" value="InterPro"/>
</dbReference>
<accession>A0A2J6T4A5</accession>
<evidence type="ECO:0000256" key="2">
    <source>
        <dbReference type="ARBA" id="ARBA00022723"/>
    </source>
</evidence>
<dbReference type="InterPro" id="IPR051059">
    <property type="entry name" value="VerF-like"/>
</dbReference>
<feature type="region of interest" description="Disordered" evidence="8">
    <location>
        <begin position="279"/>
        <end position="313"/>
    </location>
</feature>
<dbReference type="Pfam" id="PF04082">
    <property type="entry name" value="Fungal_trans"/>
    <property type="match status" value="1"/>
</dbReference>
<dbReference type="GO" id="GO:0000785">
    <property type="term" value="C:chromatin"/>
    <property type="evidence" value="ECO:0007669"/>
    <property type="project" value="TreeGrafter"/>
</dbReference>
<evidence type="ECO:0000256" key="7">
    <source>
        <dbReference type="PROSITE-ProRule" id="PRU00042"/>
    </source>
</evidence>
<feature type="compositionally biased region" description="Polar residues" evidence="8">
    <location>
        <begin position="301"/>
        <end position="313"/>
    </location>
</feature>
<feature type="domain" description="C2H2-type" evidence="9">
    <location>
        <begin position="16"/>
        <end position="43"/>
    </location>
</feature>
<evidence type="ECO:0000256" key="1">
    <source>
        <dbReference type="ARBA" id="ARBA00004123"/>
    </source>
</evidence>
<dbReference type="InterPro" id="IPR007219">
    <property type="entry name" value="XnlR_reg_dom"/>
</dbReference>
<keyword evidence="11" id="KW-1185">Reference proteome</keyword>
<keyword evidence="6" id="KW-0539">Nucleus</keyword>
<dbReference type="PANTHER" id="PTHR40626">
    <property type="entry name" value="MIP31509P"/>
    <property type="match status" value="1"/>
</dbReference>
<evidence type="ECO:0000259" key="9">
    <source>
        <dbReference type="PROSITE" id="PS50157"/>
    </source>
</evidence>
<organism evidence="10 11">
    <name type="scientific">Hyaloscypha bicolor E</name>
    <dbReference type="NCBI Taxonomy" id="1095630"/>
    <lineage>
        <taxon>Eukaryota</taxon>
        <taxon>Fungi</taxon>
        <taxon>Dikarya</taxon>
        <taxon>Ascomycota</taxon>
        <taxon>Pezizomycotina</taxon>
        <taxon>Leotiomycetes</taxon>
        <taxon>Helotiales</taxon>
        <taxon>Hyaloscyphaceae</taxon>
        <taxon>Hyaloscypha</taxon>
        <taxon>Hyaloscypha bicolor</taxon>
    </lineage>
</organism>
<feature type="domain" description="C2H2-type" evidence="9">
    <location>
        <begin position="44"/>
        <end position="66"/>
    </location>
</feature>
<dbReference type="Proteomes" id="UP000235371">
    <property type="component" value="Unassembled WGS sequence"/>
</dbReference>
<gene>
    <name evidence="10" type="ORF">K444DRAFT_25929</name>
</gene>
<proteinExistence type="predicted"/>
<evidence type="ECO:0000256" key="5">
    <source>
        <dbReference type="ARBA" id="ARBA00022833"/>
    </source>
</evidence>
<feature type="compositionally biased region" description="Polar residues" evidence="8">
    <location>
        <begin position="403"/>
        <end position="415"/>
    </location>
</feature>
<dbReference type="GO" id="GO:0000981">
    <property type="term" value="F:DNA-binding transcription factor activity, RNA polymerase II-specific"/>
    <property type="evidence" value="ECO:0007669"/>
    <property type="project" value="InterPro"/>
</dbReference>
<dbReference type="CDD" id="cd12148">
    <property type="entry name" value="fungal_TF_MHR"/>
    <property type="match status" value="1"/>
</dbReference>
<dbReference type="Pfam" id="PF00096">
    <property type="entry name" value="zf-C2H2"/>
    <property type="match status" value="2"/>
</dbReference>
<evidence type="ECO:0000256" key="3">
    <source>
        <dbReference type="ARBA" id="ARBA00022737"/>
    </source>
</evidence>
<keyword evidence="4 7" id="KW-0863">Zinc-finger</keyword>
<keyword evidence="2" id="KW-0479">Metal-binding</keyword>